<keyword evidence="7" id="KW-1185">Reference proteome</keyword>
<dbReference type="GO" id="GO:0005222">
    <property type="term" value="F:intracellularly cAMP-activated cation channel activity"/>
    <property type="evidence" value="ECO:0007669"/>
    <property type="project" value="TreeGrafter"/>
</dbReference>
<dbReference type="GO" id="GO:0005886">
    <property type="term" value="C:plasma membrane"/>
    <property type="evidence" value="ECO:0007669"/>
    <property type="project" value="TreeGrafter"/>
</dbReference>
<evidence type="ECO:0000256" key="5">
    <source>
        <dbReference type="SAM" id="Phobius"/>
    </source>
</evidence>
<dbReference type="InterPro" id="IPR050866">
    <property type="entry name" value="CNG_cation_channel"/>
</dbReference>
<dbReference type="GO" id="GO:0030553">
    <property type="term" value="F:cGMP binding"/>
    <property type="evidence" value="ECO:0007669"/>
    <property type="project" value="TreeGrafter"/>
</dbReference>
<evidence type="ECO:0000256" key="1">
    <source>
        <dbReference type="ARBA" id="ARBA00004141"/>
    </source>
</evidence>
<evidence type="ECO:0000256" key="3">
    <source>
        <dbReference type="ARBA" id="ARBA00022989"/>
    </source>
</evidence>
<comment type="subcellular location">
    <subcellularLocation>
        <location evidence="1">Membrane</location>
        <topology evidence="1">Multi-pass membrane protein</topology>
    </subcellularLocation>
</comment>
<dbReference type="Gene3D" id="1.10.287.70">
    <property type="match status" value="1"/>
</dbReference>
<dbReference type="Proteomes" id="UP000887574">
    <property type="component" value="Unplaced"/>
</dbReference>
<dbReference type="SUPFAM" id="SSF81324">
    <property type="entry name" value="Voltage-gated potassium channels"/>
    <property type="match status" value="1"/>
</dbReference>
<evidence type="ECO:0000259" key="6">
    <source>
        <dbReference type="Pfam" id="PF00520"/>
    </source>
</evidence>
<feature type="transmembrane region" description="Helical" evidence="5">
    <location>
        <begin position="104"/>
        <end position="125"/>
    </location>
</feature>
<evidence type="ECO:0000313" key="8">
    <source>
        <dbReference type="WBParaSite" id="jg13795"/>
    </source>
</evidence>
<dbReference type="InterPro" id="IPR005821">
    <property type="entry name" value="Ion_trans_dom"/>
</dbReference>
<dbReference type="GO" id="GO:0044877">
    <property type="term" value="F:protein-containing complex binding"/>
    <property type="evidence" value="ECO:0007669"/>
    <property type="project" value="TreeGrafter"/>
</dbReference>
<dbReference type="AlphaFoldDB" id="A0A915CZG8"/>
<dbReference type="GO" id="GO:0017071">
    <property type="term" value="C:intracellular cyclic nucleotide activated cation channel complex"/>
    <property type="evidence" value="ECO:0007669"/>
    <property type="project" value="TreeGrafter"/>
</dbReference>
<accession>A0A915CZG8</accession>
<evidence type="ECO:0000256" key="2">
    <source>
        <dbReference type="ARBA" id="ARBA00022692"/>
    </source>
</evidence>
<feature type="domain" description="Ion transport" evidence="6">
    <location>
        <begin position="42"/>
        <end position="130"/>
    </location>
</feature>
<evidence type="ECO:0000256" key="4">
    <source>
        <dbReference type="ARBA" id="ARBA00023136"/>
    </source>
</evidence>
<evidence type="ECO:0000313" key="7">
    <source>
        <dbReference type="Proteomes" id="UP000887574"/>
    </source>
</evidence>
<keyword evidence="2 5" id="KW-0812">Transmembrane</keyword>
<keyword evidence="4 5" id="KW-0472">Membrane</keyword>
<dbReference type="PANTHER" id="PTHR45638:SF11">
    <property type="entry name" value="CYCLIC NUCLEOTIDE-GATED CATION CHANNEL SUBUNIT A"/>
    <property type="match status" value="1"/>
</dbReference>
<protein>
    <submittedName>
        <fullName evidence="8">Ion transport domain-containing protein</fullName>
    </submittedName>
</protein>
<dbReference type="GO" id="GO:0005223">
    <property type="term" value="F:intracellularly cGMP-activated cation channel activity"/>
    <property type="evidence" value="ECO:0007669"/>
    <property type="project" value="TreeGrafter"/>
</dbReference>
<name>A0A915CZG8_9BILA</name>
<reference evidence="8" key="1">
    <citation type="submission" date="2022-11" db="UniProtKB">
        <authorList>
            <consortium name="WormBaseParasite"/>
        </authorList>
    </citation>
    <scope>IDENTIFICATION</scope>
</reference>
<dbReference type="PANTHER" id="PTHR45638">
    <property type="entry name" value="CYCLIC NUCLEOTIDE-GATED CATION CHANNEL SUBUNIT A"/>
    <property type="match status" value="1"/>
</dbReference>
<keyword evidence="3 5" id="KW-1133">Transmembrane helix</keyword>
<organism evidence="7 8">
    <name type="scientific">Ditylenchus dipsaci</name>
    <dbReference type="NCBI Taxonomy" id="166011"/>
    <lineage>
        <taxon>Eukaryota</taxon>
        <taxon>Metazoa</taxon>
        <taxon>Ecdysozoa</taxon>
        <taxon>Nematoda</taxon>
        <taxon>Chromadorea</taxon>
        <taxon>Rhabditida</taxon>
        <taxon>Tylenchina</taxon>
        <taxon>Tylenchomorpha</taxon>
        <taxon>Sphaerularioidea</taxon>
        <taxon>Anguinidae</taxon>
        <taxon>Anguininae</taxon>
        <taxon>Ditylenchus</taxon>
    </lineage>
</organism>
<dbReference type="WBParaSite" id="jg13795">
    <property type="protein sequence ID" value="jg13795"/>
    <property type="gene ID" value="jg13795"/>
</dbReference>
<proteinExistence type="predicted"/>
<sequence length="143" mass="16847">MLAVNFMAIKRPAPIFLRHQAGNFEREYLENGVYIIDPVLTSRNYFSSISFIADIISILPTDLILLYHPQFSIVRVNRLFKLYRALEFVHLAEIRTNFPHLFRVIRLTFVCLGVFHCNGCLYYLLSLVYNFEVSWSHRKTSLK</sequence>
<dbReference type="Pfam" id="PF00520">
    <property type="entry name" value="Ion_trans"/>
    <property type="match status" value="1"/>
</dbReference>